<evidence type="ECO:0000313" key="1">
    <source>
        <dbReference type="EMBL" id="KAI0050333.1"/>
    </source>
</evidence>
<comment type="caution">
    <text evidence="1">The sequence shown here is derived from an EMBL/GenBank/DDBJ whole genome shotgun (WGS) entry which is preliminary data.</text>
</comment>
<reference evidence="1" key="2">
    <citation type="journal article" date="2022" name="New Phytol.">
        <title>Evolutionary transition to the ectomycorrhizal habit in the genomes of a hyperdiverse lineage of mushroom-forming fungi.</title>
        <authorList>
            <person name="Looney B."/>
            <person name="Miyauchi S."/>
            <person name="Morin E."/>
            <person name="Drula E."/>
            <person name="Courty P.E."/>
            <person name="Kohler A."/>
            <person name="Kuo A."/>
            <person name="LaButti K."/>
            <person name="Pangilinan J."/>
            <person name="Lipzen A."/>
            <person name="Riley R."/>
            <person name="Andreopoulos W."/>
            <person name="He G."/>
            <person name="Johnson J."/>
            <person name="Nolan M."/>
            <person name="Tritt A."/>
            <person name="Barry K.W."/>
            <person name="Grigoriev I.V."/>
            <person name="Nagy L.G."/>
            <person name="Hibbett D."/>
            <person name="Henrissat B."/>
            <person name="Matheny P.B."/>
            <person name="Labbe J."/>
            <person name="Martin F.M."/>
        </authorList>
    </citation>
    <scope>NUCLEOTIDE SEQUENCE</scope>
    <source>
        <strain evidence="1">FP105234-sp</strain>
    </source>
</reference>
<name>A0ACB8S3I2_9AGAM</name>
<evidence type="ECO:0000313" key="2">
    <source>
        <dbReference type="Proteomes" id="UP000814033"/>
    </source>
</evidence>
<sequence length="154" mass="16713">MDGKLETSAKGAAERTRALLGRWAAPLNVGSSSETQMWHFPPWCRRAGLLGVLPRGGIGHAEKHGCERQSTEARALMAISRYFAAGREQRRSSRPATRRCVAQRAHPAALDAGGRVPPLREELGQGASGRRGLGRLRAAARYCTIWKAAVVAKF</sequence>
<gene>
    <name evidence="1" type="ORF">FA95DRAFT_646358</name>
</gene>
<reference evidence="1" key="1">
    <citation type="submission" date="2021-02" db="EMBL/GenBank/DDBJ databases">
        <authorList>
            <consortium name="DOE Joint Genome Institute"/>
            <person name="Ahrendt S."/>
            <person name="Looney B.P."/>
            <person name="Miyauchi S."/>
            <person name="Morin E."/>
            <person name="Drula E."/>
            <person name="Courty P.E."/>
            <person name="Chicoki N."/>
            <person name="Fauchery L."/>
            <person name="Kohler A."/>
            <person name="Kuo A."/>
            <person name="Labutti K."/>
            <person name="Pangilinan J."/>
            <person name="Lipzen A."/>
            <person name="Riley R."/>
            <person name="Andreopoulos W."/>
            <person name="He G."/>
            <person name="Johnson J."/>
            <person name="Barry K.W."/>
            <person name="Grigoriev I.V."/>
            <person name="Nagy L."/>
            <person name="Hibbett D."/>
            <person name="Henrissat B."/>
            <person name="Matheny P.B."/>
            <person name="Labbe J."/>
            <person name="Martin F."/>
        </authorList>
    </citation>
    <scope>NUCLEOTIDE SEQUENCE</scope>
    <source>
        <strain evidence="1">FP105234-sp</strain>
    </source>
</reference>
<keyword evidence="2" id="KW-1185">Reference proteome</keyword>
<organism evidence="1 2">
    <name type="scientific">Auriscalpium vulgare</name>
    <dbReference type="NCBI Taxonomy" id="40419"/>
    <lineage>
        <taxon>Eukaryota</taxon>
        <taxon>Fungi</taxon>
        <taxon>Dikarya</taxon>
        <taxon>Basidiomycota</taxon>
        <taxon>Agaricomycotina</taxon>
        <taxon>Agaricomycetes</taxon>
        <taxon>Russulales</taxon>
        <taxon>Auriscalpiaceae</taxon>
        <taxon>Auriscalpium</taxon>
    </lineage>
</organism>
<dbReference type="EMBL" id="MU275863">
    <property type="protein sequence ID" value="KAI0050333.1"/>
    <property type="molecule type" value="Genomic_DNA"/>
</dbReference>
<accession>A0ACB8S3I2</accession>
<dbReference type="Proteomes" id="UP000814033">
    <property type="component" value="Unassembled WGS sequence"/>
</dbReference>
<proteinExistence type="predicted"/>
<protein>
    <submittedName>
        <fullName evidence="1">Uncharacterized protein</fullName>
    </submittedName>
</protein>